<comment type="subcellular location">
    <subcellularLocation>
        <location evidence="1">Plastid</location>
        <location evidence="1">Chloroplast</location>
    </subcellularLocation>
</comment>
<evidence type="ECO:0000256" key="3">
    <source>
        <dbReference type="ARBA" id="ARBA00022640"/>
    </source>
</evidence>
<evidence type="ECO:0000313" key="5">
    <source>
        <dbReference type="Proteomes" id="UP000198341"/>
    </source>
</evidence>
<dbReference type="Proteomes" id="UP000198341">
    <property type="component" value="Chromosome 4"/>
</dbReference>
<dbReference type="KEGG" id="bpg:Bathy04g01640"/>
<dbReference type="SUPFAM" id="SSF103511">
    <property type="entry name" value="Chlorophyll a-b binding protein"/>
    <property type="match status" value="1"/>
</dbReference>
<proteinExistence type="predicted"/>
<dbReference type="AlphaFoldDB" id="K8EDZ6"/>
<dbReference type="RefSeq" id="XP_007513716.1">
    <property type="nucleotide sequence ID" value="XM_007513654.1"/>
</dbReference>
<organism evidence="4 5">
    <name type="scientific">Bathycoccus prasinos</name>
    <dbReference type="NCBI Taxonomy" id="41875"/>
    <lineage>
        <taxon>Eukaryota</taxon>
        <taxon>Viridiplantae</taxon>
        <taxon>Chlorophyta</taxon>
        <taxon>Mamiellophyceae</taxon>
        <taxon>Mamiellales</taxon>
        <taxon>Bathycoccaceae</taxon>
        <taxon>Bathycoccus</taxon>
    </lineage>
</organism>
<dbReference type="GO" id="GO:0009507">
    <property type="term" value="C:chloroplast"/>
    <property type="evidence" value="ECO:0007669"/>
    <property type="project" value="UniProtKB-SubCell"/>
</dbReference>
<reference evidence="4 5" key="1">
    <citation type="submission" date="2011-10" db="EMBL/GenBank/DDBJ databases">
        <authorList>
            <person name="Genoscope - CEA"/>
        </authorList>
    </citation>
    <scope>NUCLEOTIDE SEQUENCE [LARGE SCALE GENOMIC DNA]</scope>
    <source>
        <strain evidence="4 5">RCC 1105</strain>
    </source>
</reference>
<sequence>MFSLSAAQFASTASSASLRSSQKSTKKSVRSSLMIVKNTASMDEMDSTTTSSSSSDMVDIDSAMQRAESPTMNNGQTYSENKPETFKEIMGFAGWAPEVINCRAGMVAFVAAMGAEMQSYNHETFGAQLHDHVFSLVFASLLITAASFMPSMQNAEKYTSKPSSKPYGIFTPEAEITNGRMAIIGLVAATVAEKVMGHGIFA</sequence>
<keyword evidence="5" id="KW-1185">Reference proteome</keyword>
<dbReference type="Pfam" id="PF00504">
    <property type="entry name" value="Chloroa_b-bind"/>
    <property type="match status" value="1"/>
</dbReference>
<dbReference type="OrthoDB" id="513190at2759"/>
<dbReference type="EMBL" id="FO082275">
    <property type="protein sequence ID" value="CCO16241.1"/>
    <property type="molecule type" value="Genomic_DNA"/>
</dbReference>
<keyword evidence="3" id="KW-0934">Plastid</keyword>
<gene>
    <name evidence="4" type="ORF">Bathy04g01640</name>
</gene>
<evidence type="ECO:0000256" key="2">
    <source>
        <dbReference type="ARBA" id="ARBA00022528"/>
    </source>
</evidence>
<dbReference type="STRING" id="41875.K8EDZ6"/>
<evidence type="ECO:0000256" key="1">
    <source>
        <dbReference type="ARBA" id="ARBA00004229"/>
    </source>
</evidence>
<keyword evidence="2" id="KW-0150">Chloroplast</keyword>
<protein>
    <submittedName>
        <fullName evidence="4">Early light induced protein-like 6, chloroplast</fullName>
    </submittedName>
</protein>
<accession>K8EDZ6</accession>
<dbReference type="InterPro" id="IPR022796">
    <property type="entry name" value="Chloroa_b-bind"/>
</dbReference>
<dbReference type="GeneID" id="19016189"/>
<name>K8EDZ6_9CHLO</name>
<evidence type="ECO:0000313" key="4">
    <source>
        <dbReference type="EMBL" id="CCO16241.1"/>
    </source>
</evidence>